<keyword evidence="1" id="KW-0378">Hydrolase</keyword>
<evidence type="ECO:0000313" key="2">
    <source>
        <dbReference type="Proteomes" id="UP000241629"/>
    </source>
</evidence>
<name>A0A2P1CKS7_9CAUD</name>
<dbReference type="Pfam" id="PF24608">
    <property type="entry name" value="PDDEXK_15"/>
    <property type="match status" value="1"/>
</dbReference>
<keyword evidence="1" id="KW-0540">Nuclease</keyword>
<dbReference type="GO" id="GO:0004519">
    <property type="term" value="F:endonuclease activity"/>
    <property type="evidence" value="ECO:0007669"/>
    <property type="project" value="UniProtKB-KW"/>
</dbReference>
<reference evidence="1 2" key="1">
    <citation type="submission" date="2018-02" db="EMBL/GenBank/DDBJ databases">
        <title>Complete genome sequence of Pantoea phage vB_PagS_Vid5.</title>
        <authorList>
            <person name="Truncaite L."/>
            <person name="Simoliunas E."/>
            <person name="Meskys R."/>
        </authorList>
    </citation>
    <scope>NUCLEOTIDE SEQUENCE [LARGE SCALE GENOMIC DNA]</scope>
</reference>
<sequence>MASINVRTKGQTGERDVCDMLNKVYAAVYEHLGLTFPAKPIAQRNQNQSAVGGCDITNTCHFAIEVKRQEALSINTWWRQCEVSACEVKKFPVLIYRQNKQKWKVLCYVHPLRLLSSEPVRPVRAEMSIEDFLLYFKDHATEYIKMNGSAA</sequence>
<proteinExistence type="predicted"/>
<dbReference type="Proteomes" id="UP000241629">
    <property type="component" value="Segment"/>
</dbReference>
<accession>A0A2P1CKS7</accession>
<organism evidence="1 2">
    <name type="scientific">Pantoea phage vB_PagS_Vid5</name>
    <dbReference type="NCBI Taxonomy" id="2099652"/>
    <lineage>
        <taxon>Viruses</taxon>
        <taxon>Duplodnaviria</taxon>
        <taxon>Heunggongvirae</taxon>
        <taxon>Uroviricota</taxon>
        <taxon>Caudoviricetes</taxon>
        <taxon>Vidquintavirus</taxon>
        <taxon>Vidquintavirus Vid5</taxon>
    </lineage>
</organism>
<evidence type="ECO:0000313" key="1">
    <source>
        <dbReference type="EMBL" id="AVJ51809.1"/>
    </source>
</evidence>
<gene>
    <name evidence="1" type="ORF">Vid5_gp54</name>
</gene>
<protein>
    <submittedName>
        <fullName evidence="1">Endonuclease</fullName>
    </submittedName>
</protein>
<keyword evidence="2" id="KW-1185">Reference proteome</keyword>
<dbReference type="OrthoDB" id="10557at10239"/>
<keyword evidence="1" id="KW-0255">Endonuclease</keyword>
<dbReference type="EMBL" id="MG948468">
    <property type="protein sequence ID" value="AVJ51809.1"/>
    <property type="molecule type" value="Genomic_DNA"/>
</dbReference>
<dbReference type="InterPro" id="IPR056931">
    <property type="entry name" value="D14-like"/>
</dbReference>